<comment type="similarity">
    <text evidence="2">Belongs to the bacterial solute-binding protein 5 family.</text>
</comment>
<protein>
    <submittedName>
        <fullName evidence="6">ABC transporter substrate-binding protein</fullName>
    </submittedName>
</protein>
<evidence type="ECO:0000313" key="7">
    <source>
        <dbReference type="Proteomes" id="UP001596337"/>
    </source>
</evidence>
<evidence type="ECO:0000259" key="5">
    <source>
        <dbReference type="Pfam" id="PF00496"/>
    </source>
</evidence>
<dbReference type="SUPFAM" id="SSF53850">
    <property type="entry name" value="Periplasmic binding protein-like II"/>
    <property type="match status" value="1"/>
</dbReference>
<dbReference type="PANTHER" id="PTHR30290:SF10">
    <property type="entry name" value="PERIPLASMIC OLIGOPEPTIDE-BINDING PROTEIN-RELATED"/>
    <property type="match status" value="1"/>
</dbReference>
<dbReference type="InterPro" id="IPR030678">
    <property type="entry name" value="Peptide/Ni-bd"/>
</dbReference>
<dbReference type="InterPro" id="IPR000914">
    <property type="entry name" value="SBP_5_dom"/>
</dbReference>
<comment type="subcellular location">
    <subcellularLocation>
        <location evidence="1">Cell envelope</location>
    </subcellularLocation>
</comment>
<accession>A0ABW2BTD2</accession>
<keyword evidence="7" id="KW-1185">Reference proteome</keyword>
<dbReference type="Gene3D" id="3.10.105.10">
    <property type="entry name" value="Dipeptide-binding Protein, Domain 3"/>
    <property type="match status" value="1"/>
</dbReference>
<comment type="caution">
    <text evidence="6">The sequence shown here is derived from an EMBL/GenBank/DDBJ whole genome shotgun (WGS) entry which is preliminary data.</text>
</comment>
<proteinExistence type="inferred from homology"/>
<dbReference type="InterPro" id="IPR039424">
    <property type="entry name" value="SBP_5"/>
</dbReference>
<evidence type="ECO:0000256" key="3">
    <source>
        <dbReference type="ARBA" id="ARBA00022448"/>
    </source>
</evidence>
<gene>
    <name evidence="6" type="ORF">ACFQGD_02970</name>
</gene>
<evidence type="ECO:0000256" key="1">
    <source>
        <dbReference type="ARBA" id="ARBA00004196"/>
    </source>
</evidence>
<name>A0ABW2BTD2_9PSEU</name>
<evidence type="ECO:0000313" key="6">
    <source>
        <dbReference type="EMBL" id="MFC6866098.1"/>
    </source>
</evidence>
<evidence type="ECO:0000256" key="4">
    <source>
        <dbReference type="ARBA" id="ARBA00022729"/>
    </source>
</evidence>
<dbReference type="EMBL" id="JBHSXX010000001">
    <property type="protein sequence ID" value="MFC6866098.1"/>
    <property type="molecule type" value="Genomic_DNA"/>
</dbReference>
<organism evidence="6 7">
    <name type="scientific">Haloechinothrix salitolerans</name>
    <dbReference type="NCBI Taxonomy" id="926830"/>
    <lineage>
        <taxon>Bacteria</taxon>
        <taxon>Bacillati</taxon>
        <taxon>Actinomycetota</taxon>
        <taxon>Actinomycetes</taxon>
        <taxon>Pseudonocardiales</taxon>
        <taxon>Pseudonocardiaceae</taxon>
        <taxon>Haloechinothrix</taxon>
    </lineage>
</organism>
<keyword evidence="4" id="KW-0732">Signal</keyword>
<dbReference type="PANTHER" id="PTHR30290">
    <property type="entry name" value="PERIPLASMIC BINDING COMPONENT OF ABC TRANSPORTER"/>
    <property type="match status" value="1"/>
</dbReference>
<dbReference type="Proteomes" id="UP001596337">
    <property type="component" value="Unassembled WGS sequence"/>
</dbReference>
<dbReference type="RefSeq" id="WP_345407047.1">
    <property type="nucleotide sequence ID" value="NZ_BAABLA010000123.1"/>
</dbReference>
<dbReference type="Gene3D" id="3.40.190.10">
    <property type="entry name" value="Periplasmic binding protein-like II"/>
    <property type="match status" value="1"/>
</dbReference>
<evidence type="ECO:0000256" key="2">
    <source>
        <dbReference type="ARBA" id="ARBA00005695"/>
    </source>
</evidence>
<dbReference type="Pfam" id="PF00496">
    <property type="entry name" value="SBP_bac_5"/>
    <property type="match status" value="1"/>
</dbReference>
<dbReference type="PIRSF" id="PIRSF002741">
    <property type="entry name" value="MppA"/>
    <property type="match status" value="1"/>
</dbReference>
<reference evidence="7" key="1">
    <citation type="journal article" date="2019" name="Int. J. Syst. Evol. Microbiol.">
        <title>The Global Catalogue of Microorganisms (GCM) 10K type strain sequencing project: providing services to taxonomists for standard genome sequencing and annotation.</title>
        <authorList>
            <consortium name="The Broad Institute Genomics Platform"/>
            <consortium name="The Broad Institute Genome Sequencing Center for Infectious Disease"/>
            <person name="Wu L."/>
            <person name="Ma J."/>
        </authorList>
    </citation>
    <scope>NUCLEOTIDE SEQUENCE [LARGE SCALE GENOMIC DNA]</scope>
    <source>
        <strain evidence="7">KCTC 32255</strain>
    </source>
</reference>
<sequence length="546" mass="60285">MTQTRMARLLRSRGQQRPWQAAVAGAAALTMVLSACQSDGGQGGGGDGGEGGDIIIGTTDSVPTLDPAKCYSYYCGTIIDNIGSTLVSYKPGETTPSPDLAAEEPEISEDGLTYTFTLREGVTFHDGSELTSEDVKFSLERALNINHPEGAAFLLEGIDSVEAPDPLTVEITLKEPDITFGSKLAYNVATILPSDGEYTAPDEKLPDDSTDDTYEKYVNENLVSTGPYTLEDNRQGESIELAAFGDYFGDAPKNSRVLVSFFDKSAQMVTALKSGEIDVAFRDLTPEQRTSLENDDSINTIQGEGASIRYMVFNTRLEPFDDPDVRKAFAAAIDRDRIIDEVLGGAGEPLYSMVPPSFDANVPAFDEQYSDKEPSDFIDGKVELDLWYSTDHYGPTEPPLAETLTRMLEESGSFEVNQKSSEWAQYTSNMAPGPTGQYPAFLLGWYPDFLDPDNYIQPFYHSESSFLRMYDNPEMDQLIRDEQTAEAADSEERMRTFEEIQRIAAEDAPIVPLYVSIPEAFVRSDVEGVQDTMDASQVFRYYLIHK</sequence>
<keyword evidence="3" id="KW-0813">Transport</keyword>
<feature type="domain" description="Solute-binding protein family 5" evidence="5">
    <location>
        <begin position="96"/>
        <end position="463"/>
    </location>
</feature>